<evidence type="ECO:0000259" key="2">
    <source>
        <dbReference type="PROSITE" id="PS50048"/>
    </source>
</evidence>
<dbReference type="GO" id="GO:0000981">
    <property type="term" value="F:DNA-binding transcription factor activity, RNA polymerase II-specific"/>
    <property type="evidence" value="ECO:0007669"/>
    <property type="project" value="InterPro"/>
</dbReference>
<dbReference type="SUPFAM" id="SSF57701">
    <property type="entry name" value="Zn2/Cys6 DNA-binding domain"/>
    <property type="match status" value="2"/>
</dbReference>
<dbReference type="Pfam" id="PF00172">
    <property type="entry name" value="Zn_clus"/>
    <property type="match status" value="1"/>
</dbReference>
<dbReference type="OrthoDB" id="2123952at2759"/>
<proteinExistence type="predicted"/>
<dbReference type="Proteomes" id="UP000250043">
    <property type="component" value="Unassembled WGS sequence"/>
</dbReference>
<feature type="region of interest" description="Disordered" evidence="1">
    <location>
        <begin position="108"/>
        <end position="171"/>
    </location>
</feature>
<evidence type="ECO:0000313" key="3">
    <source>
        <dbReference type="EMBL" id="OCH85552.1"/>
    </source>
</evidence>
<feature type="domain" description="Zn(2)-C6 fungal-type" evidence="2">
    <location>
        <begin position="195"/>
        <end position="225"/>
    </location>
</feature>
<dbReference type="PROSITE" id="PS50048">
    <property type="entry name" value="ZN2_CY6_FUNGAL_2"/>
    <property type="match status" value="2"/>
</dbReference>
<dbReference type="AlphaFoldDB" id="A0A8E2ARV6"/>
<gene>
    <name evidence="3" type="ORF">OBBRIDRAFT_798052</name>
</gene>
<dbReference type="PROSITE" id="PS00463">
    <property type="entry name" value="ZN2_CY6_FUNGAL_1"/>
    <property type="match status" value="1"/>
</dbReference>
<keyword evidence="4" id="KW-1185">Reference proteome</keyword>
<sequence>MGATPSSYGETNEVSLGSLAYSDASAPPPTTPSSQPHMYAVGPDLTPDFLTTEHGIYDQPGREHGVASTSAVSCMQDEFEAVWAFLASNAEALESLLGASAGGHASFITLPTTPATQDDAGEDDYPEDADDHGSPENTSDHYGPGDAHGHHDPRDAAASGAPGPMSQYELGVDLADDGSDRWLSADDCMVVLLLACTRCNARKTKCDEWDVNGCGKCRASGAGCVPRIGDPIVKVRQACLQCRRKKTKCDSRMSAQGKRSICSPCKNREGSCCMYRVDLQEQ</sequence>
<protein>
    <recommendedName>
        <fullName evidence="2">Zn(2)-C6 fungal-type domain-containing protein</fullName>
    </recommendedName>
</protein>
<dbReference type="CDD" id="cd00067">
    <property type="entry name" value="GAL4"/>
    <property type="match status" value="2"/>
</dbReference>
<dbReference type="GO" id="GO:0008270">
    <property type="term" value="F:zinc ion binding"/>
    <property type="evidence" value="ECO:0007669"/>
    <property type="project" value="InterPro"/>
</dbReference>
<reference evidence="3 4" key="1">
    <citation type="submission" date="2016-07" db="EMBL/GenBank/DDBJ databases">
        <title>Draft genome of the white-rot fungus Obba rivulosa 3A-2.</title>
        <authorList>
            <consortium name="DOE Joint Genome Institute"/>
            <person name="Miettinen O."/>
            <person name="Riley R."/>
            <person name="Acob R."/>
            <person name="Barry K."/>
            <person name="Cullen D."/>
            <person name="De Vries R."/>
            <person name="Hainaut M."/>
            <person name="Hatakka A."/>
            <person name="Henrissat B."/>
            <person name="Hilden K."/>
            <person name="Kuo R."/>
            <person name="Labutti K."/>
            <person name="Lipzen A."/>
            <person name="Makela M.R."/>
            <person name="Sandor L."/>
            <person name="Spatafora J.W."/>
            <person name="Grigoriev I.V."/>
            <person name="Hibbett D.S."/>
        </authorList>
    </citation>
    <scope>NUCLEOTIDE SEQUENCE [LARGE SCALE GENOMIC DNA]</scope>
    <source>
        <strain evidence="3 4">3A-2</strain>
    </source>
</reference>
<dbReference type="InterPro" id="IPR036864">
    <property type="entry name" value="Zn2-C6_fun-type_DNA-bd_sf"/>
</dbReference>
<feature type="domain" description="Zn(2)-C6 fungal-type" evidence="2">
    <location>
        <begin position="238"/>
        <end position="275"/>
    </location>
</feature>
<feature type="compositionally biased region" description="Acidic residues" evidence="1">
    <location>
        <begin position="119"/>
        <end position="130"/>
    </location>
</feature>
<dbReference type="EMBL" id="KV722577">
    <property type="protein sequence ID" value="OCH85552.1"/>
    <property type="molecule type" value="Genomic_DNA"/>
</dbReference>
<feature type="compositionally biased region" description="Polar residues" evidence="1">
    <location>
        <begin position="1"/>
        <end position="15"/>
    </location>
</feature>
<evidence type="ECO:0000313" key="4">
    <source>
        <dbReference type="Proteomes" id="UP000250043"/>
    </source>
</evidence>
<feature type="region of interest" description="Disordered" evidence="1">
    <location>
        <begin position="1"/>
        <end position="46"/>
    </location>
</feature>
<name>A0A8E2ARV6_9APHY</name>
<dbReference type="Gene3D" id="4.10.240.10">
    <property type="entry name" value="Zn(2)-C6 fungal-type DNA-binding domain"/>
    <property type="match status" value="1"/>
</dbReference>
<organism evidence="3 4">
    <name type="scientific">Obba rivulosa</name>
    <dbReference type="NCBI Taxonomy" id="1052685"/>
    <lineage>
        <taxon>Eukaryota</taxon>
        <taxon>Fungi</taxon>
        <taxon>Dikarya</taxon>
        <taxon>Basidiomycota</taxon>
        <taxon>Agaricomycotina</taxon>
        <taxon>Agaricomycetes</taxon>
        <taxon>Polyporales</taxon>
        <taxon>Gelatoporiaceae</taxon>
        <taxon>Obba</taxon>
    </lineage>
</organism>
<evidence type="ECO:0000256" key="1">
    <source>
        <dbReference type="SAM" id="MobiDB-lite"/>
    </source>
</evidence>
<accession>A0A8E2ARV6</accession>
<dbReference type="InterPro" id="IPR001138">
    <property type="entry name" value="Zn2Cys6_DnaBD"/>
</dbReference>